<evidence type="ECO:0000313" key="9">
    <source>
        <dbReference type="EMBL" id="SMB94780.1"/>
    </source>
</evidence>
<gene>
    <name evidence="7" type="primary">ackA</name>
    <name evidence="9" type="ORF">SAMN00808754_1109</name>
</gene>
<dbReference type="NCBIfam" id="TIGR00016">
    <property type="entry name" value="ackA"/>
    <property type="match status" value="1"/>
</dbReference>
<dbReference type="HAMAP" id="MF_00020">
    <property type="entry name" value="Acetate_kinase"/>
    <property type="match status" value="1"/>
</dbReference>
<evidence type="ECO:0000256" key="4">
    <source>
        <dbReference type="ARBA" id="ARBA00022741"/>
    </source>
</evidence>
<comment type="similarity">
    <text evidence="1 7 8">Belongs to the acetokinase family.</text>
</comment>
<dbReference type="AlphaFoldDB" id="A0A1W1VNG9"/>
<feature type="site" description="Transition state stabilizer" evidence="7">
    <location>
        <position position="252"/>
    </location>
</feature>
<evidence type="ECO:0000256" key="5">
    <source>
        <dbReference type="ARBA" id="ARBA00022777"/>
    </source>
</evidence>
<dbReference type="PROSITE" id="PS01076">
    <property type="entry name" value="ACETATE_KINASE_2"/>
    <property type="match status" value="1"/>
</dbReference>
<feature type="binding site" evidence="7">
    <location>
        <begin position="219"/>
        <end position="223"/>
    </location>
    <ligand>
        <name>ATP</name>
        <dbReference type="ChEBI" id="CHEBI:30616"/>
    </ligand>
</feature>
<evidence type="ECO:0000313" key="10">
    <source>
        <dbReference type="Proteomes" id="UP000192569"/>
    </source>
</evidence>
<protein>
    <recommendedName>
        <fullName evidence="7">Acetate kinase</fullName>
        <ecNumber evidence="7">2.7.2.1</ecNumber>
    </recommendedName>
    <alternativeName>
        <fullName evidence="7">Acetokinase</fullName>
    </alternativeName>
</protein>
<comment type="cofactor">
    <cofactor evidence="7">
        <name>Mg(2+)</name>
        <dbReference type="ChEBI" id="CHEBI:18420"/>
    </cofactor>
    <cofactor evidence="7">
        <name>Mn(2+)</name>
        <dbReference type="ChEBI" id="CHEBI:29035"/>
    </cofactor>
    <text evidence="7">Mg(2+). Can also accept Mn(2+).</text>
</comment>
<dbReference type="PANTHER" id="PTHR21060">
    <property type="entry name" value="ACETATE KINASE"/>
    <property type="match status" value="1"/>
</dbReference>
<keyword evidence="10" id="KW-1185">Reference proteome</keyword>
<feature type="binding site" evidence="7">
    <location>
        <begin position="342"/>
        <end position="346"/>
    </location>
    <ligand>
        <name>ATP</name>
        <dbReference type="ChEBI" id="CHEBI:30616"/>
    </ligand>
</feature>
<dbReference type="Pfam" id="PF00871">
    <property type="entry name" value="Acetate_kinase"/>
    <property type="match status" value="1"/>
</dbReference>
<keyword evidence="7" id="KW-0460">Magnesium</keyword>
<keyword evidence="2 7" id="KW-0963">Cytoplasm</keyword>
<dbReference type="PANTHER" id="PTHR21060:SF15">
    <property type="entry name" value="ACETATE KINASE-RELATED"/>
    <property type="match status" value="1"/>
</dbReference>
<dbReference type="InterPro" id="IPR000890">
    <property type="entry name" value="Aliphatic_acid_kin_short-chain"/>
</dbReference>
<proteinExistence type="inferred from homology"/>
<dbReference type="GO" id="GO:0005524">
    <property type="term" value="F:ATP binding"/>
    <property type="evidence" value="ECO:0007669"/>
    <property type="project" value="UniProtKB-KW"/>
</dbReference>
<feature type="binding site" evidence="7">
    <location>
        <position position="395"/>
    </location>
    <ligand>
        <name>Mg(2+)</name>
        <dbReference type="ChEBI" id="CHEBI:18420"/>
    </ligand>
</feature>
<organism evidence="9 10">
    <name type="scientific">Thermanaeromonas toyohensis ToBE</name>
    <dbReference type="NCBI Taxonomy" id="698762"/>
    <lineage>
        <taxon>Bacteria</taxon>
        <taxon>Bacillati</taxon>
        <taxon>Bacillota</taxon>
        <taxon>Clostridia</taxon>
        <taxon>Neomoorellales</taxon>
        <taxon>Neomoorellaceae</taxon>
        <taxon>Thermanaeromonas</taxon>
    </lineage>
</organism>
<dbReference type="PIRSF" id="PIRSF000722">
    <property type="entry name" value="Acetate_prop_kin"/>
    <property type="match status" value="1"/>
</dbReference>
<dbReference type="STRING" id="698762.SAMN00808754_1109"/>
<name>A0A1W1VNG9_9FIRM</name>
<dbReference type="UniPathway" id="UPA00340">
    <property type="reaction ID" value="UER00458"/>
</dbReference>
<feature type="binding site" evidence="7">
    <location>
        <begin position="294"/>
        <end position="296"/>
    </location>
    <ligand>
        <name>ATP</name>
        <dbReference type="ChEBI" id="CHEBI:30616"/>
    </ligand>
</feature>
<evidence type="ECO:0000256" key="6">
    <source>
        <dbReference type="ARBA" id="ARBA00022840"/>
    </source>
</evidence>
<keyword evidence="5 7" id="KW-0418">Kinase</keyword>
<evidence type="ECO:0000256" key="2">
    <source>
        <dbReference type="ARBA" id="ARBA00022490"/>
    </source>
</evidence>
<dbReference type="GO" id="GO:0000287">
    <property type="term" value="F:magnesium ion binding"/>
    <property type="evidence" value="ECO:0007669"/>
    <property type="project" value="UniProtKB-UniRule"/>
</dbReference>
<evidence type="ECO:0000256" key="3">
    <source>
        <dbReference type="ARBA" id="ARBA00022679"/>
    </source>
</evidence>
<dbReference type="InterPro" id="IPR004372">
    <property type="entry name" value="Ac/propionate_kinase"/>
</dbReference>
<dbReference type="GO" id="GO:0005737">
    <property type="term" value="C:cytoplasm"/>
    <property type="evidence" value="ECO:0007669"/>
    <property type="project" value="UniProtKB-SubCell"/>
</dbReference>
<sequence>MGLDLKEGERVKVKILVLNCGSSSVKYQLFDMAEEKSLAKGLVERIGLPGSRLTHRPVGKEKIVKEVPVPDHGAAIKLSLEALTHPQHGVIKEYSEIRGIGHRVVHGGSFSASVLIDSQTKDLIAELEALAPLHNGPALRGITACEVILPHTPQVACFDTAFHQTMPDYVYTYALPYELTQKYQIRRYGFHGTSHKYVAQRAAELVGRPWGDLKIITCHLGNGSSITAIKNGKSYDTSMGFTPLPGLVMGTRCGDIDPAIVTFLMEKEGWTTKEVEEVLNRRSGVLGVSGLSSDFRDIEEAMEVQNERARLAWDMFVYSVRKYIGAYIVALGGLDVLVFTAGLGENSPRVRLDICQGLDFLGIQIDQDKNNVRGEEREITAPGAQVRTFVIPTNEELMIAKDTQAVLQEKGLM</sequence>
<feature type="binding site" evidence="7">
    <location>
        <position position="19"/>
    </location>
    <ligand>
        <name>Mg(2+)</name>
        <dbReference type="ChEBI" id="CHEBI:18420"/>
    </ligand>
</feature>
<dbReference type="CDD" id="cd24010">
    <property type="entry name" value="ASKHA_NBD_AcK_PK"/>
    <property type="match status" value="1"/>
</dbReference>
<dbReference type="GO" id="GO:0006083">
    <property type="term" value="P:acetate metabolic process"/>
    <property type="evidence" value="ECO:0007669"/>
    <property type="project" value="TreeGrafter"/>
</dbReference>
<reference evidence="9 10" key="1">
    <citation type="submission" date="2017-04" db="EMBL/GenBank/DDBJ databases">
        <authorList>
            <person name="Afonso C.L."/>
            <person name="Miller P.J."/>
            <person name="Scott M.A."/>
            <person name="Spackman E."/>
            <person name="Goraichik I."/>
            <person name="Dimitrov K.M."/>
            <person name="Suarez D.L."/>
            <person name="Swayne D.E."/>
        </authorList>
    </citation>
    <scope>NUCLEOTIDE SEQUENCE [LARGE SCALE GENOMIC DNA]</scope>
    <source>
        <strain evidence="9 10">ToBE</strain>
    </source>
</reference>
<dbReference type="Gene3D" id="3.30.420.40">
    <property type="match status" value="2"/>
</dbReference>
<dbReference type="EC" id="2.7.2.1" evidence="7"/>
<evidence type="ECO:0000256" key="1">
    <source>
        <dbReference type="ARBA" id="ARBA00008748"/>
    </source>
</evidence>
<feature type="site" description="Transition state stabilizer" evidence="7">
    <location>
        <position position="191"/>
    </location>
</feature>
<keyword evidence="7" id="KW-0479">Metal-binding</keyword>
<keyword evidence="3 7" id="KW-0808">Transferase</keyword>
<accession>A0A1W1VNG9</accession>
<dbReference type="Proteomes" id="UP000192569">
    <property type="component" value="Chromosome I"/>
</dbReference>
<keyword evidence="4 7" id="KW-0547">Nucleotide-binding</keyword>
<dbReference type="InterPro" id="IPR043129">
    <property type="entry name" value="ATPase_NBD"/>
</dbReference>
<evidence type="ECO:0000256" key="8">
    <source>
        <dbReference type="RuleBase" id="RU003835"/>
    </source>
</evidence>
<dbReference type="EMBL" id="LT838272">
    <property type="protein sequence ID" value="SMB94780.1"/>
    <property type="molecule type" value="Genomic_DNA"/>
</dbReference>
<dbReference type="GO" id="GO:0008776">
    <property type="term" value="F:acetate kinase activity"/>
    <property type="evidence" value="ECO:0007669"/>
    <property type="project" value="UniProtKB-UniRule"/>
</dbReference>
<feature type="active site" description="Proton donor/acceptor" evidence="7">
    <location>
        <position position="159"/>
    </location>
</feature>
<comment type="subunit">
    <text evidence="7">Homodimer.</text>
</comment>
<comment type="subcellular location">
    <subcellularLocation>
        <location evidence="7">Cytoplasm</location>
    </subcellularLocation>
</comment>
<dbReference type="SUPFAM" id="SSF53067">
    <property type="entry name" value="Actin-like ATPase domain"/>
    <property type="match status" value="2"/>
</dbReference>
<feature type="binding site" evidence="7">
    <location>
        <position position="103"/>
    </location>
    <ligand>
        <name>substrate</name>
    </ligand>
</feature>
<dbReference type="InterPro" id="IPR023865">
    <property type="entry name" value="Aliphatic_acid_kinase_CS"/>
</dbReference>
<comment type="pathway">
    <text evidence="7">Metabolic intermediate biosynthesis; acetyl-CoA biosynthesis; acetyl-CoA from acetate: step 1/2.</text>
</comment>
<dbReference type="PROSITE" id="PS01075">
    <property type="entry name" value="ACETATE_KINASE_1"/>
    <property type="match status" value="1"/>
</dbReference>
<dbReference type="GO" id="GO:0006085">
    <property type="term" value="P:acetyl-CoA biosynthetic process"/>
    <property type="evidence" value="ECO:0007669"/>
    <property type="project" value="UniProtKB-UniRule"/>
</dbReference>
<comment type="function">
    <text evidence="7">Catalyzes the formation of acetyl phosphate from acetate and ATP. Can also catalyze the reverse reaction.</text>
</comment>
<comment type="catalytic activity">
    <reaction evidence="7">
        <text>acetate + ATP = acetyl phosphate + ADP</text>
        <dbReference type="Rhea" id="RHEA:11352"/>
        <dbReference type="ChEBI" id="CHEBI:22191"/>
        <dbReference type="ChEBI" id="CHEBI:30089"/>
        <dbReference type="ChEBI" id="CHEBI:30616"/>
        <dbReference type="ChEBI" id="CHEBI:456216"/>
        <dbReference type="EC" id="2.7.2.1"/>
    </reaction>
</comment>
<feature type="binding site" evidence="7">
    <location>
        <position position="26"/>
    </location>
    <ligand>
        <name>ATP</name>
        <dbReference type="ChEBI" id="CHEBI:30616"/>
    </ligand>
</feature>
<dbReference type="PRINTS" id="PR00471">
    <property type="entry name" value="ACETATEKNASE"/>
</dbReference>
<evidence type="ECO:0000256" key="7">
    <source>
        <dbReference type="HAMAP-Rule" id="MF_00020"/>
    </source>
</evidence>
<keyword evidence="6 7" id="KW-0067">ATP-binding</keyword>